<dbReference type="InterPro" id="IPR032675">
    <property type="entry name" value="LRR_dom_sf"/>
</dbReference>
<dbReference type="SUPFAM" id="SSF52047">
    <property type="entry name" value="RNI-like"/>
    <property type="match status" value="1"/>
</dbReference>
<dbReference type="EMBL" id="KZ305054">
    <property type="protein sequence ID" value="PIA34656.1"/>
    <property type="molecule type" value="Genomic_DNA"/>
</dbReference>
<accession>A0A2G5CTP8</accession>
<organism evidence="3 4">
    <name type="scientific">Aquilegia coerulea</name>
    <name type="common">Rocky mountain columbine</name>
    <dbReference type="NCBI Taxonomy" id="218851"/>
    <lineage>
        <taxon>Eukaryota</taxon>
        <taxon>Viridiplantae</taxon>
        <taxon>Streptophyta</taxon>
        <taxon>Embryophyta</taxon>
        <taxon>Tracheophyta</taxon>
        <taxon>Spermatophyta</taxon>
        <taxon>Magnoliopsida</taxon>
        <taxon>Ranunculales</taxon>
        <taxon>Ranunculaceae</taxon>
        <taxon>Thalictroideae</taxon>
        <taxon>Aquilegia</taxon>
    </lineage>
</organism>
<keyword evidence="1" id="KW-0677">Repeat</keyword>
<evidence type="ECO:0000313" key="3">
    <source>
        <dbReference type="EMBL" id="PIA34656.1"/>
    </source>
</evidence>
<dbReference type="SMART" id="SM00367">
    <property type="entry name" value="LRR_CC"/>
    <property type="match status" value="5"/>
</dbReference>
<dbReference type="AlphaFoldDB" id="A0A2G5CTP8"/>
<protein>
    <recommendedName>
        <fullName evidence="2">Disease resistance R13L4/SHOC-2-like LRR domain-containing protein</fullName>
    </recommendedName>
</protein>
<gene>
    <name evidence="3" type="ORF">AQUCO_03700142v1</name>
</gene>
<reference evidence="3 4" key="1">
    <citation type="submission" date="2017-09" db="EMBL/GenBank/DDBJ databases">
        <title>WGS assembly of Aquilegia coerulea Goldsmith.</title>
        <authorList>
            <person name="Hodges S."/>
            <person name="Kramer E."/>
            <person name="Nordborg M."/>
            <person name="Tomkins J."/>
            <person name="Borevitz J."/>
            <person name="Derieg N."/>
            <person name="Yan J."/>
            <person name="Mihaltcheva S."/>
            <person name="Hayes R.D."/>
            <person name="Rokhsar D."/>
        </authorList>
    </citation>
    <scope>NUCLEOTIDE SEQUENCE [LARGE SCALE GENOMIC DNA]</scope>
    <source>
        <strain evidence="4">cv. Goldsmith</strain>
    </source>
</reference>
<proteinExistence type="predicted"/>
<dbReference type="InterPro" id="IPR006553">
    <property type="entry name" value="Leu-rich_rpt_Cys-con_subtyp"/>
</dbReference>
<dbReference type="SUPFAM" id="SSF52058">
    <property type="entry name" value="L domain-like"/>
    <property type="match status" value="1"/>
</dbReference>
<dbReference type="OrthoDB" id="550575at2759"/>
<evidence type="ECO:0000259" key="2">
    <source>
        <dbReference type="Pfam" id="PF23598"/>
    </source>
</evidence>
<dbReference type="Pfam" id="PF23598">
    <property type="entry name" value="LRR_14"/>
    <property type="match status" value="1"/>
</dbReference>
<keyword evidence="4" id="KW-1185">Reference proteome</keyword>
<dbReference type="InterPro" id="IPR055414">
    <property type="entry name" value="LRR_R13L4/SHOC2-like"/>
</dbReference>
<name>A0A2G5CTP8_AQUCA</name>
<dbReference type="Gene3D" id="3.80.10.10">
    <property type="entry name" value="Ribonuclease Inhibitor"/>
    <property type="match status" value="4"/>
</dbReference>
<sequence>MMKEEEEEEEERESGLVRLCIEAASESKESIEIWRRQRRTLEKMPTPLAEALLRRLLRRRLLSPSLLEVFQQCIEEINLQGENFVDSEWMAYLGAFRYLRTLNIADCKGINNSALWAISGMDCLKDLDLSRCTKVTDAGVMHLISIPNLEKLSVSETSLTVEGVKHLSSLRKLLLLDLGGLPVTDMALCTLQVLKKLEHLDLWGSKISNSGATFLKTFVELRFLNLAWTKVTKVPYLPSLSCLNMSNCSIMSIFEDGYCGVKHPHLARLQLHGVSFTDVHEALSFLDPSRLSFLDLSNSSLCDFQFLLNMTALEHLDVSFSRMEDDSVDLIGRVGANLKFLNLSNTRLRSAGMESLAGFIPIIETLILSHTAVDDFALPYIGMMPSLKVLDLSNTNVKGFCHMLGNDQEEILSLIALQNLTHLERLDLKETQVRDGALQPLSCLEDLKFLSLKSDFLTDVSLLFLSSFPKLKYLGIRGAVLTSAGIQSFNPPPMLKILDLRDCWLLTEDALLSFCENHPQIEMRHEQFDTGSTAQIASGNASSAHGTSRTVQLKPKWAKMSSPPSRFQKEIFVDERRKYSREELLELQFSPLSQVSAR</sequence>
<evidence type="ECO:0000256" key="1">
    <source>
        <dbReference type="ARBA" id="ARBA00022737"/>
    </source>
</evidence>
<dbReference type="InParanoid" id="A0A2G5CTP8"/>
<dbReference type="InterPro" id="IPR051341">
    <property type="entry name" value="Zyg-11_UBL_adapter"/>
</dbReference>
<evidence type="ECO:0000313" key="4">
    <source>
        <dbReference type="Proteomes" id="UP000230069"/>
    </source>
</evidence>
<dbReference type="PANTHER" id="PTHR12904:SF23">
    <property type="entry name" value="PROTEIN ZER-1 HOMOLOG"/>
    <property type="match status" value="1"/>
</dbReference>
<feature type="domain" description="Disease resistance R13L4/SHOC-2-like LRR" evidence="2">
    <location>
        <begin position="89"/>
        <end position="369"/>
    </location>
</feature>
<dbReference type="Proteomes" id="UP000230069">
    <property type="component" value="Unassembled WGS sequence"/>
</dbReference>
<dbReference type="PANTHER" id="PTHR12904">
    <property type="match status" value="1"/>
</dbReference>
<dbReference type="STRING" id="218851.A0A2G5CTP8"/>